<sequence length="621" mass="68622">MDQAPGSSLRQFLILGCFLVVFLFKFSHTQDITAANEDVSLRNNPRTSIPSANQSSSARIKLTRQIVPIQQTQELARNNFLQRWANGDFSNKSINVHQDTFQPVPIQGSINMTSAGEIRALNTSQLFRVSVPASTVDASQFSRTKRQADTRAGQVVETLRRNPLLGSSQQLGIQGMGINSQLQNSQIITAPERHIQREQQQFRINQFGSDRQWSVNQHQGNPTIIQQNQATQFSQQVIQPERSLQLQQQQALQPWNPAILQQQQALQQWSPTRFQQQHVPWNDQWAAQQGTVFHSVFPSQVTNPGLAMSLLSAPFAGEFPFITSPDMWQEMMFGDTTDPPDITPPPESNTTKAVNKKQTTGSSLPQLPSTTVAPANVAVSIEKIHTKPKLIINSNTQSAHNANSKMSTGSQQKIDDLLSSLLAELQNTRTLLEDKIKQQPTLPASTHKVQTIPSSKAIVSTVNNASGRIEHTIQETNASVPQESVERGRNASVPKHGVTQGTKDSIPKVRVLQRRKRQLVSLKAEGPAHIDKAIIVLGEATAQQPQPVITEPTIHTYSEIQAQNATTSNPSLVSVTASNPSLVRVLQELLDFFKKRNNMFTTSIPFILSPTTSASITTEEA</sequence>
<dbReference type="EMBL" id="JBJQND010000002">
    <property type="protein sequence ID" value="KAL3885430.1"/>
    <property type="molecule type" value="Genomic_DNA"/>
</dbReference>
<feature type="chain" id="PRO_5044828911" evidence="2">
    <location>
        <begin position="30"/>
        <end position="621"/>
    </location>
</feature>
<dbReference type="Proteomes" id="UP001634394">
    <property type="component" value="Unassembled WGS sequence"/>
</dbReference>
<keyword evidence="4" id="KW-1185">Reference proteome</keyword>
<keyword evidence="2" id="KW-0732">Signal</keyword>
<comment type="caution">
    <text evidence="3">The sequence shown here is derived from an EMBL/GenBank/DDBJ whole genome shotgun (WGS) entry which is preliminary data.</text>
</comment>
<accession>A0ABD3XKD8</accession>
<proteinExistence type="predicted"/>
<feature type="compositionally biased region" description="Polar residues" evidence="1">
    <location>
        <begin position="348"/>
        <end position="369"/>
    </location>
</feature>
<dbReference type="AlphaFoldDB" id="A0ABD3XKD8"/>
<gene>
    <name evidence="3" type="ORF">ACJMK2_025488</name>
</gene>
<reference evidence="3 4" key="1">
    <citation type="submission" date="2024-11" db="EMBL/GenBank/DDBJ databases">
        <title>Chromosome-level genome assembly of the freshwater bivalve Anodonta woodiana.</title>
        <authorList>
            <person name="Chen X."/>
        </authorList>
    </citation>
    <scope>NUCLEOTIDE SEQUENCE [LARGE SCALE GENOMIC DNA]</scope>
    <source>
        <strain evidence="3">MN2024</strain>
        <tissue evidence="3">Gills</tissue>
    </source>
</reference>
<name>A0ABD3XKD8_SINWO</name>
<organism evidence="3 4">
    <name type="scientific">Sinanodonta woodiana</name>
    <name type="common">Chinese pond mussel</name>
    <name type="synonym">Anodonta woodiana</name>
    <dbReference type="NCBI Taxonomy" id="1069815"/>
    <lineage>
        <taxon>Eukaryota</taxon>
        <taxon>Metazoa</taxon>
        <taxon>Spiralia</taxon>
        <taxon>Lophotrochozoa</taxon>
        <taxon>Mollusca</taxon>
        <taxon>Bivalvia</taxon>
        <taxon>Autobranchia</taxon>
        <taxon>Heteroconchia</taxon>
        <taxon>Palaeoheterodonta</taxon>
        <taxon>Unionida</taxon>
        <taxon>Unionoidea</taxon>
        <taxon>Unionidae</taxon>
        <taxon>Unioninae</taxon>
        <taxon>Sinanodonta</taxon>
    </lineage>
</organism>
<feature type="signal peptide" evidence="2">
    <location>
        <begin position="1"/>
        <end position="29"/>
    </location>
</feature>
<evidence type="ECO:0000313" key="3">
    <source>
        <dbReference type="EMBL" id="KAL3885430.1"/>
    </source>
</evidence>
<protein>
    <submittedName>
        <fullName evidence="3">Uncharacterized protein</fullName>
    </submittedName>
</protein>
<feature type="region of interest" description="Disordered" evidence="1">
    <location>
        <begin position="477"/>
        <end position="502"/>
    </location>
</feature>
<evidence type="ECO:0000256" key="1">
    <source>
        <dbReference type="SAM" id="MobiDB-lite"/>
    </source>
</evidence>
<evidence type="ECO:0000313" key="4">
    <source>
        <dbReference type="Proteomes" id="UP001634394"/>
    </source>
</evidence>
<feature type="region of interest" description="Disordered" evidence="1">
    <location>
        <begin position="335"/>
        <end position="369"/>
    </location>
</feature>
<evidence type="ECO:0000256" key="2">
    <source>
        <dbReference type="SAM" id="SignalP"/>
    </source>
</evidence>